<dbReference type="EMBL" id="HBIK01011802">
    <property type="protein sequence ID" value="CAE0380599.1"/>
    <property type="molecule type" value="Transcribed_RNA"/>
</dbReference>
<reference evidence="1" key="1">
    <citation type="submission" date="2021-01" db="EMBL/GenBank/DDBJ databases">
        <authorList>
            <person name="Corre E."/>
            <person name="Pelletier E."/>
            <person name="Niang G."/>
            <person name="Scheremetjew M."/>
            <person name="Finn R."/>
            <person name="Kale V."/>
            <person name="Holt S."/>
            <person name="Cochrane G."/>
            <person name="Meng A."/>
            <person name="Brown T."/>
            <person name="Cohen L."/>
        </authorList>
    </citation>
    <scope>NUCLEOTIDE SEQUENCE</scope>
    <source>
        <strain evidence="1">CT5</strain>
    </source>
</reference>
<proteinExistence type="predicted"/>
<gene>
    <name evidence="1" type="ORF">ECRA1380_LOCUS5560</name>
</gene>
<organism evidence="1">
    <name type="scientific">Euplotes crassus</name>
    <dbReference type="NCBI Taxonomy" id="5936"/>
    <lineage>
        <taxon>Eukaryota</taxon>
        <taxon>Sar</taxon>
        <taxon>Alveolata</taxon>
        <taxon>Ciliophora</taxon>
        <taxon>Intramacronucleata</taxon>
        <taxon>Spirotrichea</taxon>
        <taxon>Hypotrichia</taxon>
        <taxon>Euplotida</taxon>
        <taxon>Euplotidae</taxon>
        <taxon>Moneuplotes</taxon>
    </lineage>
</organism>
<accession>A0A7S3KEL1</accession>
<dbReference type="AlphaFoldDB" id="A0A7S3KEL1"/>
<protein>
    <submittedName>
        <fullName evidence="1">Uncharacterized protein</fullName>
    </submittedName>
</protein>
<sequence>MVFSLKNEEIVHTECQMNTDHECGCPLIIASKSSSGVMEPLFGNKSVENKSNPNQILAGNNINITCKKVNAITYEETTNNADCLKHMRKYNHKSININITMISGKFVNPK</sequence>
<evidence type="ECO:0000313" key="1">
    <source>
        <dbReference type="EMBL" id="CAE0380599.1"/>
    </source>
</evidence>
<name>A0A7S3KEL1_EUPCR</name>